<dbReference type="KEGG" id="tai:Taci_1032"/>
<dbReference type="InterPro" id="IPR005227">
    <property type="entry name" value="YqgF"/>
</dbReference>
<sequence>MDSSMGRVMALDLGEVRIGVALSDPSRSFASPLEVLKMEEGWPLKVKELVERNSVTLIVVGLPIRTDGSSGPEVQRVMGWLEELKAVVQQVEIVTVDERFTTSIAQRFLLEGDVRREKRKGKVDKVAAALMLQDYLNSRRGS</sequence>
<dbReference type="eggNOG" id="COG0816">
    <property type="taxonomic scope" value="Bacteria"/>
</dbReference>
<keyword evidence="8" id="KW-1185">Reference proteome</keyword>
<dbReference type="InterPro" id="IPR006641">
    <property type="entry name" value="YqgF/RNaseH-like_dom"/>
</dbReference>
<dbReference type="GO" id="GO:0004518">
    <property type="term" value="F:nuclease activity"/>
    <property type="evidence" value="ECO:0007669"/>
    <property type="project" value="UniProtKB-KW"/>
</dbReference>
<dbReference type="SMART" id="SM00732">
    <property type="entry name" value="YqgFc"/>
    <property type="match status" value="1"/>
</dbReference>
<dbReference type="PANTHER" id="PTHR33317:SF4">
    <property type="entry name" value="POLYNUCLEOTIDYL TRANSFERASE, RIBONUCLEASE H-LIKE SUPERFAMILY PROTEIN"/>
    <property type="match status" value="1"/>
</dbReference>
<dbReference type="NCBIfam" id="TIGR00250">
    <property type="entry name" value="RNAse_H_YqgF"/>
    <property type="match status" value="1"/>
</dbReference>
<comment type="subcellular location">
    <subcellularLocation>
        <location evidence="5">Cytoplasm</location>
    </subcellularLocation>
</comment>
<protein>
    <recommendedName>
        <fullName evidence="5">Putative pre-16S rRNA nuclease</fullName>
        <ecNumber evidence="5">3.1.-.-</ecNumber>
    </recommendedName>
</protein>
<evidence type="ECO:0000256" key="2">
    <source>
        <dbReference type="ARBA" id="ARBA00022517"/>
    </source>
</evidence>
<organism evidence="7 8">
    <name type="scientific">Thermanaerovibrio acidaminovorans (strain ATCC 49978 / DSM 6589 / Su883)</name>
    <name type="common">Selenomonas acidaminovorans</name>
    <dbReference type="NCBI Taxonomy" id="525903"/>
    <lineage>
        <taxon>Bacteria</taxon>
        <taxon>Thermotogati</taxon>
        <taxon>Synergistota</taxon>
        <taxon>Synergistia</taxon>
        <taxon>Synergistales</taxon>
        <taxon>Synergistaceae</taxon>
        <taxon>Thermanaerovibrio</taxon>
    </lineage>
</organism>
<keyword evidence="4 5" id="KW-0378">Hydrolase</keyword>
<dbReference type="Gene3D" id="3.30.420.140">
    <property type="entry name" value="YqgF/RNase H-like domain"/>
    <property type="match status" value="1"/>
</dbReference>
<evidence type="ECO:0000313" key="7">
    <source>
        <dbReference type="EMBL" id="ACZ19264.1"/>
    </source>
</evidence>
<dbReference type="HAMAP" id="MF_00651">
    <property type="entry name" value="Nuclease_YqgF"/>
    <property type="match status" value="1"/>
</dbReference>
<evidence type="ECO:0000256" key="1">
    <source>
        <dbReference type="ARBA" id="ARBA00022490"/>
    </source>
</evidence>
<evidence type="ECO:0000259" key="6">
    <source>
        <dbReference type="SMART" id="SM00732"/>
    </source>
</evidence>
<dbReference type="CDD" id="cd16964">
    <property type="entry name" value="YqgF"/>
    <property type="match status" value="1"/>
</dbReference>
<comment type="function">
    <text evidence="5">Could be a nuclease involved in processing of the 5'-end of pre-16S rRNA.</text>
</comment>
<proteinExistence type="inferred from homology"/>
<dbReference type="PANTHER" id="PTHR33317">
    <property type="entry name" value="POLYNUCLEOTIDYL TRANSFERASE, RIBONUCLEASE H-LIKE SUPERFAMILY PROTEIN"/>
    <property type="match status" value="1"/>
</dbReference>
<feature type="domain" description="YqgF/RNase H-like" evidence="6">
    <location>
        <begin position="6"/>
        <end position="105"/>
    </location>
</feature>
<keyword evidence="1 5" id="KW-0963">Cytoplasm</keyword>
<dbReference type="GO" id="GO:0005829">
    <property type="term" value="C:cytosol"/>
    <property type="evidence" value="ECO:0007669"/>
    <property type="project" value="TreeGrafter"/>
</dbReference>
<reference evidence="7 8" key="1">
    <citation type="journal article" date="2009" name="Stand. Genomic Sci.">
        <title>Complete genome sequence of Thermanaerovibrio acidaminovorans type strain (Su883).</title>
        <authorList>
            <person name="Chovatia M."/>
            <person name="Sikorski J."/>
            <person name="Schroder M."/>
            <person name="Lapidus A."/>
            <person name="Nolan M."/>
            <person name="Tice H."/>
            <person name="Glavina Del Rio T."/>
            <person name="Copeland A."/>
            <person name="Cheng J.F."/>
            <person name="Lucas S."/>
            <person name="Chen F."/>
            <person name="Bruce D."/>
            <person name="Goodwin L."/>
            <person name="Pitluck S."/>
            <person name="Ivanova N."/>
            <person name="Mavromatis K."/>
            <person name="Ovchinnikova G."/>
            <person name="Pati A."/>
            <person name="Chen A."/>
            <person name="Palaniappan K."/>
            <person name="Land M."/>
            <person name="Hauser L."/>
            <person name="Chang Y.J."/>
            <person name="Jeffries C.D."/>
            <person name="Chain P."/>
            <person name="Saunders E."/>
            <person name="Detter J.C."/>
            <person name="Brettin T."/>
            <person name="Rohde M."/>
            <person name="Goker M."/>
            <person name="Spring S."/>
            <person name="Bristow J."/>
            <person name="Markowitz V."/>
            <person name="Hugenholtz P."/>
            <person name="Kyrpides N.C."/>
            <person name="Klenk H.P."/>
            <person name="Eisen J.A."/>
        </authorList>
    </citation>
    <scope>NUCLEOTIDE SEQUENCE [LARGE SCALE GENOMIC DNA]</scope>
    <source>
        <strain evidence="8">ATCC 49978 / DSM 6589 / Su883</strain>
    </source>
</reference>
<keyword evidence="2 5" id="KW-0690">Ribosome biogenesis</keyword>
<dbReference type="Proteomes" id="UP000002030">
    <property type="component" value="Chromosome"/>
</dbReference>
<evidence type="ECO:0000256" key="5">
    <source>
        <dbReference type="HAMAP-Rule" id="MF_00651"/>
    </source>
</evidence>
<dbReference type="RefSeq" id="WP_012869779.1">
    <property type="nucleotide sequence ID" value="NC_013522.1"/>
</dbReference>
<dbReference type="EC" id="3.1.-.-" evidence="5"/>
<evidence type="ECO:0000256" key="4">
    <source>
        <dbReference type="ARBA" id="ARBA00022801"/>
    </source>
</evidence>
<dbReference type="GO" id="GO:0000967">
    <property type="term" value="P:rRNA 5'-end processing"/>
    <property type="evidence" value="ECO:0007669"/>
    <property type="project" value="UniProtKB-UniRule"/>
</dbReference>
<dbReference type="EnsemblBacteria" id="ACZ19264">
    <property type="protein sequence ID" value="ACZ19264"/>
    <property type="gene ID" value="Taci_1032"/>
</dbReference>
<dbReference type="OrthoDB" id="9796140at2"/>
<evidence type="ECO:0000256" key="3">
    <source>
        <dbReference type="ARBA" id="ARBA00022722"/>
    </source>
</evidence>
<dbReference type="Pfam" id="PF03652">
    <property type="entry name" value="RuvX"/>
    <property type="match status" value="1"/>
</dbReference>
<dbReference type="EMBL" id="CP001818">
    <property type="protein sequence ID" value="ACZ19264.1"/>
    <property type="molecule type" value="Genomic_DNA"/>
</dbReference>
<name>D1B5H3_THEAS</name>
<gene>
    <name evidence="7" type="ordered locus">Taci_1032</name>
</gene>
<comment type="similarity">
    <text evidence="5">Belongs to the YqgF HJR family.</text>
</comment>
<dbReference type="HOGENOM" id="CLU_098240_2_1_0"/>
<dbReference type="InterPro" id="IPR012337">
    <property type="entry name" value="RNaseH-like_sf"/>
</dbReference>
<dbReference type="SUPFAM" id="SSF53098">
    <property type="entry name" value="Ribonuclease H-like"/>
    <property type="match status" value="1"/>
</dbReference>
<dbReference type="GO" id="GO:0016788">
    <property type="term" value="F:hydrolase activity, acting on ester bonds"/>
    <property type="evidence" value="ECO:0007669"/>
    <property type="project" value="UniProtKB-UniRule"/>
</dbReference>
<dbReference type="InterPro" id="IPR037027">
    <property type="entry name" value="YqgF/RNaseH-like_dom_sf"/>
</dbReference>
<keyword evidence="3 5" id="KW-0540">Nuclease</keyword>
<dbReference type="STRING" id="525903.Taci_1032"/>
<evidence type="ECO:0000313" key="8">
    <source>
        <dbReference type="Proteomes" id="UP000002030"/>
    </source>
</evidence>
<dbReference type="AlphaFoldDB" id="D1B5H3"/>
<accession>D1B5H3</accession>